<evidence type="ECO:0000313" key="4">
    <source>
        <dbReference type="Proteomes" id="UP000507470"/>
    </source>
</evidence>
<dbReference type="SUPFAM" id="SSF101898">
    <property type="entry name" value="NHL repeat"/>
    <property type="match status" value="1"/>
</dbReference>
<dbReference type="InterPro" id="IPR000315">
    <property type="entry name" value="Znf_B-box"/>
</dbReference>
<dbReference type="InterPro" id="IPR011042">
    <property type="entry name" value="6-blade_b-propeller_TolB-like"/>
</dbReference>
<dbReference type="EMBL" id="CACVKT020001750">
    <property type="protein sequence ID" value="CAC5371248.1"/>
    <property type="molecule type" value="Genomic_DNA"/>
</dbReference>
<dbReference type="Proteomes" id="UP000507470">
    <property type="component" value="Unassembled WGS sequence"/>
</dbReference>
<dbReference type="Gene3D" id="3.30.160.60">
    <property type="entry name" value="Classic Zinc Finger"/>
    <property type="match status" value="1"/>
</dbReference>
<dbReference type="AlphaFoldDB" id="A0A6J8ANZ8"/>
<protein>
    <recommendedName>
        <fullName evidence="2">B box-type domain-containing protein</fullName>
    </recommendedName>
</protein>
<evidence type="ECO:0000256" key="1">
    <source>
        <dbReference type="PROSITE-ProRule" id="PRU00024"/>
    </source>
</evidence>
<keyword evidence="1" id="KW-0863">Zinc-finger</keyword>
<reference evidence="3 4" key="1">
    <citation type="submission" date="2020-06" db="EMBL/GenBank/DDBJ databases">
        <authorList>
            <person name="Li R."/>
            <person name="Bekaert M."/>
        </authorList>
    </citation>
    <scope>NUCLEOTIDE SEQUENCE [LARGE SCALE GENOMIC DNA]</scope>
    <source>
        <strain evidence="4">wild</strain>
    </source>
</reference>
<proteinExistence type="predicted"/>
<evidence type="ECO:0000313" key="3">
    <source>
        <dbReference type="EMBL" id="CAC5371248.1"/>
    </source>
</evidence>
<evidence type="ECO:0000259" key="2">
    <source>
        <dbReference type="PROSITE" id="PS50119"/>
    </source>
</evidence>
<feature type="domain" description="B box-type" evidence="2">
    <location>
        <begin position="72"/>
        <end position="113"/>
    </location>
</feature>
<keyword evidence="1" id="KW-0862">Zinc</keyword>
<dbReference type="PANTHER" id="PTHR25462">
    <property type="entry name" value="BONUS, ISOFORM C-RELATED"/>
    <property type="match status" value="1"/>
</dbReference>
<gene>
    <name evidence="3" type="ORF">MCOR_9783</name>
</gene>
<dbReference type="OrthoDB" id="6112893at2759"/>
<dbReference type="Pfam" id="PF00643">
    <property type="entry name" value="zf-B_box"/>
    <property type="match status" value="1"/>
</dbReference>
<sequence>MAFGSSIQKGQIPVGCALCDGGHTIQWKCFDCNLLMCERCRDGVHLKIAKDHRIRNIKDIDEHERYPEAITFSDNKCEEHKGNACCLFCKTCKKLICPICIAKVHNGHQLIEDGEHNDKRETLKARQKYAENIQRDLVNAKERLRQIKTDENTKYTKTRKEIIDHRIEVQCAFDKLVEEIDRNWKEINKNIEQEQVRVEKIHKKADVEKNAFEVLIGSRDFAKFFDEVDQLKVSVEPIALSVNYKHDKFGNVPKYIHGKIDASLIGTLENRPIIAQQNKIVFRVLKYFTTDLKCLHNMFAFPDGSLWMYDNSKQILQNVKLEENSCKVISSIPSVKINGMAFTTSNSLLVSTRGTQLKLINIRTGQITDSKYDLKSMFPSSIKVTVDQKIILGAVTAGKLFPVAGRRVVIVIDKEGNHLKEYEYDNKNKRLFAYPKQVTITNDGNIFVIDKLDDTSRGRVVVLEPDGNVIQVYAGHGNTNSEEPFIPAYILATPNDNIIISEDTTCTLHILDNKGQIILLYNLRNIGIKLPYSIAMSTRGTIYVGCSTALECPETEKAKLYELEYFGI</sequence>
<keyword evidence="4" id="KW-1185">Reference proteome</keyword>
<name>A0A6J8ANZ8_MYTCO</name>
<keyword evidence="1" id="KW-0479">Metal-binding</keyword>
<dbReference type="PROSITE" id="PS50119">
    <property type="entry name" value="ZF_BBOX"/>
    <property type="match status" value="1"/>
</dbReference>
<organism evidence="3 4">
    <name type="scientific">Mytilus coruscus</name>
    <name type="common">Sea mussel</name>
    <dbReference type="NCBI Taxonomy" id="42192"/>
    <lineage>
        <taxon>Eukaryota</taxon>
        <taxon>Metazoa</taxon>
        <taxon>Spiralia</taxon>
        <taxon>Lophotrochozoa</taxon>
        <taxon>Mollusca</taxon>
        <taxon>Bivalvia</taxon>
        <taxon>Autobranchia</taxon>
        <taxon>Pteriomorphia</taxon>
        <taxon>Mytilida</taxon>
        <taxon>Mytiloidea</taxon>
        <taxon>Mytilidae</taxon>
        <taxon>Mytilinae</taxon>
        <taxon>Mytilus</taxon>
    </lineage>
</organism>
<accession>A0A6J8ANZ8</accession>
<dbReference type="GO" id="GO:0008270">
    <property type="term" value="F:zinc ion binding"/>
    <property type="evidence" value="ECO:0007669"/>
    <property type="project" value="UniProtKB-KW"/>
</dbReference>
<dbReference type="PANTHER" id="PTHR25462:SF296">
    <property type="entry name" value="MEIOTIC P26, ISOFORM F"/>
    <property type="match status" value="1"/>
</dbReference>
<dbReference type="InterPro" id="IPR047153">
    <property type="entry name" value="TRIM45/56/19-like"/>
</dbReference>
<dbReference type="Gene3D" id="2.120.10.30">
    <property type="entry name" value="TolB, C-terminal domain"/>
    <property type="match status" value="1"/>
</dbReference>
<dbReference type="SUPFAM" id="SSF57845">
    <property type="entry name" value="B-box zinc-binding domain"/>
    <property type="match status" value="1"/>
</dbReference>
<dbReference type="SMART" id="SM00336">
    <property type="entry name" value="BBOX"/>
    <property type="match status" value="2"/>
</dbReference>